<feature type="domain" description="HTH cro/C1-type" evidence="1">
    <location>
        <begin position="11"/>
        <end position="65"/>
    </location>
</feature>
<sequence>MQLRKAFGLVVSTERKALELTQTELAERGGLHFTAVSMLERGSRPANFDTLVLISSALGVPLSDLFRRAEELQKSHPDS</sequence>
<evidence type="ECO:0000313" key="2">
    <source>
        <dbReference type="EMBL" id="MFC5431077.1"/>
    </source>
</evidence>
<dbReference type="InterPro" id="IPR010982">
    <property type="entry name" value="Lambda_DNA-bd_dom_sf"/>
</dbReference>
<dbReference type="RefSeq" id="WP_377714048.1">
    <property type="nucleotide sequence ID" value="NZ_JBHSMP010000028.1"/>
</dbReference>
<dbReference type="EMBL" id="JBHSMP010000028">
    <property type="protein sequence ID" value="MFC5431077.1"/>
    <property type="molecule type" value="Genomic_DNA"/>
</dbReference>
<evidence type="ECO:0000259" key="1">
    <source>
        <dbReference type="PROSITE" id="PS50943"/>
    </source>
</evidence>
<accession>A0ABW0JDJ1</accession>
<organism evidence="2 3">
    <name type="scientific">Paraburkholderia denitrificans</name>
    <dbReference type="NCBI Taxonomy" id="694025"/>
    <lineage>
        <taxon>Bacteria</taxon>
        <taxon>Pseudomonadati</taxon>
        <taxon>Pseudomonadota</taxon>
        <taxon>Betaproteobacteria</taxon>
        <taxon>Burkholderiales</taxon>
        <taxon>Burkholderiaceae</taxon>
        <taxon>Paraburkholderia</taxon>
    </lineage>
</organism>
<dbReference type="Pfam" id="PF01381">
    <property type="entry name" value="HTH_3"/>
    <property type="match status" value="1"/>
</dbReference>
<reference evidence="3" key="1">
    <citation type="journal article" date="2019" name="Int. J. Syst. Evol. Microbiol.">
        <title>The Global Catalogue of Microorganisms (GCM) 10K type strain sequencing project: providing services to taxonomists for standard genome sequencing and annotation.</title>
        <authorList>
            <consortium name="The Broad Institute Genomics Platform"/>
            <consortium name="The Broad Institute Genome Sequencing Center for Infectious Disease"/>
            <person name="Wu L."/>
            <person name="Ma J."/>
        </authorList>
    </citation>
    <scope>NUCLEOTIDE SEQUENCE [LARGE SCALE GENOMIC DNA]</scope>
    <source>
        <strain evidence="3">CCUG 56042</strain>
    </source>
</reference>
<name>A0ABW0JDJ1_9BURK</name>
<dbReference type="Gene3D" id="1.10.260.40">
    <property type="entry name" value="lambda repressor-like DNA-binding domains"/>
    <property type="match status" value="1"/>
</dbReference>
<dbReference type="Proteomes" id="UP001596103">
    <property type="component" value="Unassembled WGS sequence"/>
</dbReference>
<dbReference type="PROSITE" id="PS50943">
    <property type="entry name" value="HTH_CROC1"/>
    <property type="match status" value="1"/>
</dbReference>
<dbReference type="InterPro" id="IPR001387">
    <property type="entry name" value="Cro/C1-type_HTH"/>
</dbReference>
<gene>
    <name evidence="2" type="ORF">ACFPTO_20060</name>
</gene>
<dbReference type="CDD" id="cd00093">
    <property type="entry name" value="HTH_XRE"/>
    <property type="match status" value="1"/>
</dbReference>
<evidence type="ECO:0000313" key="3">
    <source>
        <dbReference type="Proteomes" id="UP001596103"/>
    </source>
</evidence>
<dbReference type="SMART" id="SM00530">
    <property type="entry name" value="HTH_XRE"/>
    <property type="match status" value="1"/>
</dbReference>
<protein>
    <submittedName>
        <fullName evidence="2">Helix-turn-helix domain-containing protein</fullName>
    </submittedName>
</protein>
<dbReference type="SUPFAM" id="SSF47413">
    <property type="entry name" value="lambda repressor-like DNA-binding domains"/>
    <property type="match status" value="1"/>
</dbReference>
<keyword evidence="3" id="KW-1185">Reference proteome</keyword>
<proteinExistence type="predicted"/>
<comment type="caution">
    <text evidence="2">The sequence shown here is derived from an EMBL/GenBank/DDBJ whole genome shotgun (WGS) entry which is preliminary data.</text>
</comment>